<sequence length="181" mass="20468">MRFAASCKGVWISSKFQLSLLHSPLITSTPRHRSLAETAELTDFLCFRGLISILPDRSGDLGQRVWLADRAELKRDTPPNTTDLQGPSDIDKFVEEPEEVEFPPARDDSRGWIPAFREHAYDRCISYMLPGERVEPRIGDDALDITAWISAERKAKGSNNKDPLNKNEIEGIKNCLVMQLE</sequence>
<accession>A0A2B7YQT0</accession>
<keyword evidence="2" id="KW-1185">Reference proteome</keyword>
<evidence type="ECO:0000313" key="1">
    <source>
        <dbReference type="EMBL" id="PGH23675.1"/>
    </source>
</evidence>
<reference evidence="1 2" key="1">
    <citation type="submission" date="2017-10" db="EMBL/GenBank/DDBJ databases">
        <title>Comparative genomics in systemic dimorphic fungi from Ajellomycetaceae.</title>
        <authorList>
            <person name="Munoz J.F."/>
            <person name="Mcewen J.G."/>
            <person name="Clay O.K."/>
            <person name="Cuomo C.A."/>
        </authorList>
    </citation>
    <scope>NUCLEOTIDE SEQUENCE [LARGE SCALE GENOMIC DNA]</scope>
    <source>
        <strain evidence="1 2">UAMH7299</strain>
    </source>
</reference>
<name>A0A2B7YQT0_POLH7</name>
<dbReference type="EMBL" id="PDNA01000021">
    <property type="protein sequence ID" value="PGH23675.1"/>
    <property type="molecule type" value="Genomic_DNA"/>
</dbReference>
<gene>
    <name evidence="1" type="ORF">AJ80_02281</name>
</gene>
<evidence type="ECO:0000313" key="2">
    <source>
        <dbReference type="Proteomes" id="UP000224634"/>
    </source>
</evidence>
<comment type="caution">
    <text evidence="1">The sequence shown here is derived from an EMBL/GenBank/DDBJ whole genome shotgun (WGS) entry which is preliminary data.</text>
</comment>
<proteinExistence type="predicted"/>
<organism evidence="1 2">
    <name type="scientific">Polytolypa hystricis (strain UAMH7299)</name>
    <dbReference type="NCBI Taxonomy" id="1447883"/>
    <lineage>
        <taxon>Eukaryota</taxon>
        <taxon>Fungi</taxon>
        <taxon>Dikarya</taxon>
        <taxon>Ascomycota</taxon>
        <taxon>Pezizomycotina</taxon>
        <taxon>Eurotiomycetes</taxon>
        <taxon>Eurotiomycetidae</taxon>
        <taxon>Onygenales</taxon>
        <taxon>Onygenales incertae sedis</taxon>
        <taxon>Polytolypa</taxon>
    </lineage>
</organism>
<protein>
    <submittedName>
        <fullName evidence="1">Uncharacterized protein</fullName>
    </submittedName>
</protein>
<dbReference type="OrthoDB" id="10037289at2759"/>
<dbReference type="Proteomes" id="UP000224634">
    <property type="component" value="Unassembled WGS sequence"/>
</dbReference>
<dbReference type="AlphaFoldDB" id="A0A2B7YQT0"/>